<dbReference type="EMBL" id="BAAFGZ010000340">
    <property type="protein sequence ID" value="GAB0137970.1"/>
    <property type="molecule type" value="Genomic_DNA"/>
</dbReference>
<dbReference type="Gene3D" id="3.40.50.1820">
    <property type="entry name" value="alpha/beta hydrolase"/>
    <property type="match status" value="1"/>
</dbReference>
<feature type="transmembrane region" description="Helical" evidence="1">
    <location>
        <begin position="190"/>
        <end position="209"/>
    </location>
</feature>
<evidence type="ECO:0000313" key="2">
    <source>
        <dbReference type="EMBL" id="GAB0137970.1"/>
    </source>
</evidence>
<keyword evidence="1" id="KW-1133">Transmembrane helix</keyword>
<evidence type="ECO:0000313" key="3">
    <source>
        <dbReference type="Proteomes" id="UP001562357"/>
    </source>
</evidence>
<keyword evidence="1" id="KW-0812">Transmembrane</keyword>
<dbReference type="SUPFAM" id="SSF53474">
    <property type="entry name" value="alpha/beta-Hydrolases"/>
    <property type="match status" value="1"/>
</dbReference>
<dbReference type="PANTHER" id="PTHR37471:SF1">
    <property type="entry name" value="AB HYDROLASE-1 DOMAIN-CONTAINING PROTEIN"/>
    <property type="match status" value="1"/>
</dbReference>
<gene>
    <name evidence="2" type="primary">g6220</name>
    <name evidence="2" type="ORF">EsDP_00006220</name>
</gene>
<feature type="transmembrane region" description="Helical" evidence="1">
    <location>
        <begin position="48"/>
        <end position="66"/>
    </location>
</feature>
<proteinExistence type="predicted"/>
<keyword evidence="1" id="KW-0472">Membrane</keyword>
<name>A0ABQ0CWZ7_9HYPO</name>
<dbReference type="InterPro" id="IPR029058">
    <property type="entry name" value="AB_hydrolase_fold"/>
</dbReference>
<evidence type="ECO:0008006" key="4">
    <source>
        <dbReference type="Google" id="ProtNLM"/>
    </source>
</evidence>
<feature type="transmembrane region" description="Helical" evidence="1">
    <location>
        <begin position="12"/>
        <end position="36"/>
    </location>
</feature>
<comment type="caution">
    <text evidence="2">The sequence shown here is derived from an EMBL/GenBank/DDBJ whole genome shotgun (WGS) entry which is preliminary data.</text>
</comment>
<dbReference type="PANTHER" id="PTHR37471">
    <property type="entry name" value="UNNAMED PRODUCT"/>
    <property type="match status" value="1"/>
</dbReference>
<protein>
    <recommendedName>
        <fullName evidence="4">Alpha beta hydrolase fold family</fullName>
    </recommendedName>
</protein>
<organism evidence="2 3">
    <name type="scientific">Epichloe bromicola</name>
    <dbReference type="NCBI Taxonomy" id="79588"/>
    <lineage>
        <taxon>Eukaryota</taxon>
        <taxon>Fungi</taxon>
        <taxon>Dikarya</taxon>
        <taxon>Ascomycota</taxon>
        <taxon>Pezizomycotina</taxon>
        <taxon>Sordariomycetes</taxon>
        <taxon>Hypocreomycetidae</taxon>
        <taxon>Hypocreales</taxon>
        <taxon>Clavicipitaceae</taxon>
        <taxon>Epichloe</taxon>
    </lineage>
</organism>
<evidence type="ECO:0000256" key="1">
    <source>
        <dbReference type="SAM" id="Phobius"/>
    </source>
</evidence>
<sequence length="516" mass="59387">MIGTSVSELVFIRLSILVFRYMPVLYLASLATTLLIQTDSSLLQRLRIVLSGLLLAELFFFTLIYAPHKQRLRRAAIHPVPISPADRKALFEKCITNTPHPQEYLRWWFLGARMEDIRHDNLQEFFLWAFFDTDMQSQSPGLIDEDILNELEEYITLTEKQLAHPVGEGRGAAKCLRLTFDEVPSVYRCLLWYFIIYLIDMATHAALSWCGFCYYARSSEMSWATFPPRPQELFAKCRSPEPELGYWFKPHTCPNSRPIVFWHGIGVGLWTYVRFLTQLGHSARSGDVGLIVPEVLPISFRLTHPLPRKHELLRMIIGILDHHHGWETFKLVSHSYGSVPTTHMLHSSVLQQRIAAVVLIDPITILLHLPDVAYNFTRRPPKMANEWQLWYFASTDPGVAYSLGRRFFWRDNILWREDLFSDPLQSGAERAQLGRRKVAVSLSGRDLIVDTASVTNYLTSKPRIITGDDAIGHPKEYSEVPSDEVDVVVFPLLDHAQVFDCKYARDWVVQLIHSHG</sequence>
<keyword evidence="3" id="KW-1185">Reference proteome</keyword>
<dbReference type="Proteomes" id="UP001562357">
    <property type="component" value="Unassembled WGS sequence"/>
</dbReference>
<accession>A0ABQ0CWZ7</accession>
<reference evidence="3" key="1">
    <citation type="submission" date="2024-06" db="EMBL/GenBank/DDBJ databases">
        <title>Draft Genome Sequences of Epichloe bromicola Strains Isolated from Elymus ciliaris.</title>
        <authorList>
            <consortium name="Epichloe bromicola genome sequencing consortium"/>
            <person name="Miura A."/>
            <person name="Imano S."/>
            <person name="Ashida A."/>
            <person name="Sato I."/>
            <person name="Chiba S."/>
            <person name="Tanaka A."/>
            <person name="Camagna M."/>
            <person name="Takemoto D."/>
        </authorList>
    </citation>
    <scope>NUCLEOTIDE SEQUENCE [LARGE SCALE GENOMIC DNA]</scope>
    <source>
        <strain evidence="3">DP</strain>
    </source>
</reference>